<dbReference type="Pfam" id="PF01435">
    <property type="entry name" value="Peptidase_M48"/>
    <property type="match status" value="1"/>
</dbReference>
<evidence type="ECO:0000313" key="9">
    <source>
        <dbReference type="EMBL" id="MBD3665956.1"/>
    </source>
</evidence>
<evidence type="ECO:0000256" key="6">
    <source>
        <dbReference type="RuleBase" id="RU003983"/>
    </source>
</evidence>
<dbReference type="RefSeq" id="WP_191076985.1">
    <property type="nucleotide sequence ID" value="NZ_JACTAG010000003.1"/>
</dbReference>
<reference evidence="9" key="1">
    <citation type="submission" date="2020-08" db="EMBL/GenBank/DDBJ databases">
        <title>Sulfitobacter aestuariivivens sp. nov., isolated from a tidal flat.</title>
        <authorList>
            <person name="Park S."/>
            <person name="Yoon J.-H."/>
        </authorList>
    </citation>
    <scope>NUCLEOTIDE SEQUENCE</scope>
    <source>
        <strain evidence="9">TSTF-M16</strain>
    </source>
</reference>
<dbReference type="GO" id="GO:0004222">
    <property type="term" value="F:metalloendopeptidase activity"/>
    <property type="evidence" value="ECO:0007669"/>
    <property type="project" value="InterPro"/>
</dbReference>
<evidence type="ECO:0000313" key="10">
    <source>
        <dbReference type="Proteomes" id="UP000635142"/>
    </source>
</evidence>
<keyword evidence="10" id="KW-1185">Reference proteome</keyword>
<organism evidence="9 10">
    <name type="scientific">Sulfitobacter aestuariivivens</name>
    <dbReference type="NCBI Taxonomy" id="2766981"/>
    <lineage>
        <taxon>Bacteria</taxon>
        <taxon>Pseudomonadati</taxon>
        <taxon>Pseudomonadota</taxon>
        <taxon>Alphaproteobacteria</taxon>
        <taxon>Rhodobacterales</taxon>
        <taxon>Roseobacteraceae</taxon>
        <taxon>Sulfitobacter</taxon>
    </lineage>
</organism>
<keyword evidence="2" id="KW-0479">Metal-binding</keyword>
<keyword evidence="7" id="KW-0472">Membrane</keyword>
<feature type="domain" description="Peptidase M48" evidence="8">
    <location>
        <begin position="171"/>
        <end position="343"/>
    </location>
</feature>
<evidence type="ECO:0000256" key="4">
    <source>
        <dbReference type="ARBA" id="ARBA00022833"/>
    </source>
</evidence>
<comment type="caution">
    <text evidence="9">The sequence shown here is derived from an EMBL/GenBank/DDBJ whole genome shotgun (WGS) entry which is preliminary data.</text>
</comment>
<keyword evidence="7" id="KW-1133">Transmembrane helix</keyword>
<evidence type="ECO:0000256" key="3">
    <source>
        <dbReference type="ARBA" id="ARBA00022801"/>
    </source>
</evidence>
<keyword evidence="4 6" id="KW-0862">Zinc</keyword>
<evidence type="ECO:0000256" key="1">
    <source>
        <dbReference type="ARBA" id="ARBA00022670"/>
    </source>
</evidence>
<keyword evidence="1 6" id="KW-0645">Protease</keyword>
<name>A0A927DB05_9RHOB</name>
<sequence>MSSNRSFDVTGASYFDGDVPLPRNVRTLALTDDGATLEIETDQGTVSWPAGSVRRVSDMAKQGAAILRSTTDPLARLCTPNPFVAAALPRANRAAPPKGRMRLAGWALAAVGAVAVQIGILIPLLADNLAEYVPPAGEQALGDATFEQIREVLSETGTNPIPLCENEKGRAALDQAVAKLTDDRGFRQDIKVYVLDHSMINAFALPGGYVVLFRGLIDAATGPDEVVAVLGHEIGHVISRDPTRHALRSAGSIGVLGLLFGDFAGGAAVLFLTERLISAQYSQEAESGADAFALELLAEAGINPGALGDLFETMRRKHGERDGVAAHFLSHPALGERIDAARAAEKDGANYTQSLDDAAWEALRNICE</sequence>
<accession>A0A927DB05</accession>
<evidence type="ECO:0000256" key="2">
    <source>
        <dbReference type="ARBA" id="ARBA00022723"/>
    </source>
</evidence>
<evidence type="ECO:0000256" key="5">
    <source>
        <dbReference type="ARBA" id="ARBA00023049"/>
    </source>
</evidence>
<dbReference type="InterPro" id="IPR051156">
    <property type="entry name" value="Mito/Outer_Membr_Metalloprot"/>
</dbReference>
<proteinExistence type="inferred from homology"/>
<protein>
    <submittedName>
        <fullName evidence="9">M48 family metallopeptidase</fullName>
    </submittedName>
</protein>
<keyword evidence="5 6" id="KW-0482">Metalloprotease</keyword>
<dbReference type="AlphaFoldDB" id="A0A927DB05"/>
<evidence type="ECO:0000259" key="8">
    <source>
        <dbReference type="Pfam" id="PF01435"/>
    </source>
</evidence>
<comment type="cofactor">
    <cofactor evidence="6">
        <name>Zn(2+)</name>
        <dbReference type="ChEBI" id="CHEBI:29105"/>
    </cofactor>
    <text evidence="6">Binds 1 zinc ion per subunit.</text>
</comment>
<dbReference type="PANTHER" id="PTHR22726:SF1">
    <property type="entry name" value="METALLOENDOPEPTIDASE OMA1, MITOCHONDRIAL"/>
    <property type="match status" value="1"/>
</dbReference>
<gene>
    <name evidence="9" type="ORF">H9Q16_18620</name>
</gene>
<dbReference type="GO" id="GO:0046872">
    <property type="term" value="F:metal ion binding"/>
    <property type="evidence" value="ECO:0007669"/>
    <property type="project" value="UniProtKB-KW"/>
</dbReference>
<feature type="transmembrane region" description="Helical" evidence="7">
    <location>
        <begin position="250"/>
        <end position="272"/>
    </location>
</feature>
<dbReference type="Proteomes" id="UP000635142">
    <property type="component" value="Unassembled WGS sequence"/>
</dbReference>
<dbReference type="GO" id="GO:0051603">
    <property type="term" value="P:proteolysis involved in protein catabolic process"/>
    <property type="evidence" value="ECO:0007669"/>
    <property type="project" value="TreeGrafter"/>
</dbReference>
<feature type="transmembrane region" description="Helical" evidence="7">
    <location>
        <begin position="103"/>
        <end position="126"/>
    </location>
</feature>
<keyword evidence="7" id="KW-0812">Transmembrane</keyword>
<dbReference type="EMBL" id="JACTAG010000003">
    <property type="protein sequence ID" value="MBD3665956.1"/>
    <property type="molecule type" value="Genomic_DNA"/>
</dbReference>
<keyword evidence="3 6" id="KW-0378">Hydrolase</keyword>
<dbReference type="InterPro" id="IPR001915">
    <property type="entry name" value="Peptidase_M48"/>
</dbReference>
<dbReference type="PANTHER" id="PTHR22726">
    <property type="entry name" value="METALLOENDOPEPTIDASE OMA1"/>
    <property type="match status" value="1"/>
</dbReference>
<dbReference type="GO" id="GO:0016020">
    <property type="term" value="C:membrane"/>
    <property type="evidence" value="ECO:0007669"/>
    <property type="project" value="TreeGrafter"/>
</dbReference>
<dbReference type="CDD" id="cd07332">
    <property type="entry name" value="M48C_Oma1_like"/>
    <property type="match status" value="1"/>
</dbReference>
<evidence type="ECO:0000256" key="7">
    <source>
        <dbReference type="SAM" id="Phobius"/>
    </source>
</evidence>
<comment type="similarity">
    <text evidence="6">Belongs to the peptidase M48 family.</text>
</comment>
<dbReference type="Gene3D" id="3.30.2010.10">
    <property type="entry name" value="Metalloproteases ('zincins'), catalytic domain"/>
    <property type="match status" value="1"/>
</dbReference>